<dbReference type="Proteomes" id="UP000813420">
    <property type="component" value="Unassembled WGS sequence"/>
</dbReference>
<comment type="caution">
    <text evidence="4">The sequence shown here is derived from an EMBL/GenBank/DDBJ whole genome shotgun (WGS) entry which is preliminary data.</text>
</comment>
<feature type="transmembrane region" description="Helical" evidence="2">
    <location>
        <begin position="89"/>
        <end position="107"/>
    </location>
</feature>
<dbReference type="SUPFAM" id="SSF51735">
    <property type="entry name" value="NAD(P)-binding Rossmann-fold domains"/>
    <property type="match status" value="1"/>
</dbReference>
<evidence type="ECO:0000259" key="3">
    <source>
        <dbReference type="Pfam" id="PF02719"/>
    </source>
</evidence>
<evidence type="ECO:0000256" key="2">
    <source>
        <dbReference type="SAM" id="Phobius"/>
    </source>
</evidence>
<dbReference type="AlphaFoldDB" id="A0A9D2VXK0"/>
<dbReference type="RefSeq" id="WP_277271839.1">
    <property type="nucleotide sequence ID" value="NZ_DYXE01000047.1"/>
</dbReference>
<dbReference type="Gene3D" id="3.40.50.720">
    <property type="entry name" value="NAD(P)-binding Rossmann-like Domain"/>
    <property type="match status" value="2"/>
</dbReference>
<sequence length="628" mass="70977">MRVNIRRFYGNREAFIKGMALLLLDGILIIGCMVGALWLRVDFSFANIDPIFWESVRKYMWINVGCTILINALCRLYTSLWRFASLEELKNAIIAIGLSSLLQYLGMQILDLPVPRSYIFIYVMLLSVCMIAPRFSYRFLRIAYRNHEVIWKTKPVVTMVVGAGAAGYMLVREMKNSKHLNRKIPCIIDDDPQKVGTYLQGIPIVGKKEDIPEMAKKYSIEEIIIAIPTLKDQDQKELLEICQKTACKIKILPGIYQMVNQEVDVSMLRDVSIEDLLGREPVELYMEKIGSYLKGKVILVTGGGGSIGSEICRQVALHGPKLLIILDIYENNVYDIQLELKKKHPDLNLVVLIASVRDKHRIDDIFETYHPDIVYHAAAHKHVPLMEDSPDEAIKNNVKGTYNVASAANKYHVQKMVLISTDKAVRPTNVMGASKRICEMVMEVFSEISSTEYTAVRFGNVLGSNGSVIPIFRQQIKAGGPVTVTHPDIIRYFMTIPEAVNLVLQCSAYANGGEIFILDMGEPVKIVDLAKKMIRLSGHVPGEDIKIEFTGLRPGEKLYEELLIDEKNLIETDNERIFVAQMGRMDVEATSQKIADLIRHAYDESKDIRAEIRELVPEYKMNGEGMGE</sequence>
<keyword evidence="2" id="KW-0812">Transmembrane</keyword>
<dbReference type="InterPro" id="IPR029063">
    <property type="entry name" value="SAM-dependent_MTases_sf"/>
</dbReference>
<organism evidence="4 5">
    <name type="scientific">Merdimonas faecis</name>
    <dbReference type="NCBI Taxonomy" id="1653435"/>
    <lineage>
        <taxon>Bacteria</taxon>
        <taxon>Bacillati</taxon>
        <taxon>Bacillota</taxon>
        <taxon>Clostridia</taxon>
        <taxon>Lachnospirales</taxon>
        <taxon>Lachnospiraceae</taxon>
        <taxon>Merdimonas</taxon>
    </lineage>
</organism>
<dbReference type="InterPro" id="IPR036291">
    <property type="entry name" value="NAD(P)-bd_dom_sf"/>
</dbReference>
<keyword evidence="2" id="KW-0472">Membrane</keyword>
<evidence type="ECO:0000256" key="1">
    <source>
        <dbReference type="ARBA" id="ARBA00007430"/>
    </source>
</evidence>
<keyword evidence="2" id="KW-1133">Transmembrane helix</keyword>
<dbReference type="SUPFAM" id="SSF53335">
    <property type="entry name" value="S-adenosyl-L-methionine-dependent methyltransferases"/>
    <property type="match status" value="1"/>
</dbReference>
<dbReference type="InterPro" id="IPR051203">
    <property type="entry name" value="Polysaccharide_Synthase-Rel"/>
</dbReference>
<protein>
    <submittedName>
        <fullName evidence="4">Polysaccharide biosynthesis protein</fullName>
    </submittedName>
</protein>
<dbReference type="CDD" id="cd05237">
    <property type="entry name" value="UDP_invert_4-6DH_SDR_e"/>
    <property type="match status" value="1"/>
</dbReference>
<accession>A0A9D2VXK0</accession>
<name>A0A9D2VXK0_9FIRM</name>
<proteinExistence type="inferred from homology"/>
<feature type="transmembrane region" description="Helical" evidence="2">
    <location>
        <begin position="149"/>
        <end position="171"/>
    </location>
</feature>
<feature type="transmembrane region" description="Helical" evidence="2">
    <location>
        <begin position="59"/>
        <end position="77"/>
    </location>
</feature>
<feature type="transmembrane region" description="Helical" evidence="2">
    <location>
        <begin position="20"/>
        <end position="39"/>
    </location>
</feature>
<evidence type="ECO:0000313" key="5">
    <source>
        <dbReference type="Proteomes" id="UP000813420"/>
    </source>
</evidence>
<feature type="transmembrane region" description="Helical" evidence="2">
    <location>
        <begin position="119"/>
        <end position="137"/>
    </location>
</feature>
<dbReference type="Pfam" id="PF02719">
    <property type="entry name" value="Polysacc_synt_2"/>
    <property type="match status" value="1"/>
</dbReference>
<dbReference type="PANTHER" id="PTHR43318:SF1">
    <property type="entry name" value="POLYSACCHARIDE BIOSYNTHESIS PROTEIN EPSC-RELATED"/>
    <property type="match status" value="1"/>
</dbReference>
<gene>
    <name evidence="4" type="ORF">K8V39_04900</name>
</gene>
<comment type="similarity">
    <text evidence="1">Belongs to the polysaccharide synthase family.</text>
</comment>
<dbReference type="Pfam" id="PF13727">
    <property type="entry name" value="CoA_binding_3"/>
    <property type="match status" value="1"/>
</dbReference>
<dbReference type="InterPro" id="IPR003869">
    <property type="entry name" value="Polysac_CapD-like"/>
</dbReference>
<reference evidence="4" key="2">
    <citation type="submission" date="2021-09" db="EMBL/GenBank/DDBJ databases">
        <authorList>
            <person name="Gilroy R."/>
        </authorList>
    </citation>
    <scope>NUCLEOTIDE SEQUENCE</scope>
    <source>
        <strain evidence="4">USAMLcec4-12693</strain>
    </source>
</reference>
<reference evidence="4" key="1">
    <citation type="journal article" date="2021" name="PeerJ">
        <title>Extensive microbial diversity within the chicken gut microbiome revealed by metagenomics and culture.</title>
        <authorList>
            <person name="Gilroy R."/>
            <person name="Ravi A."/>
            <person name="Getino M."/>
            <person name="Pursley I."/>
            <person name="Horton D.L."/>
            <person name="Alikhan N.F."/>
            <person name="Baker D."/>
            <person name="Gharbi K."/>
            <person name="Hall N."/>
            <person name="Watson M."/>
            <person name="Adriaenssens E.M."/>
            <person name="Foster-Nyarko E."/>
            <person name="Jarju S."/>
            <person name="Secka A."/>
            <person name="Antonio M."/>
            <person name="Oren A."/>
            <person name="Chaudhuri R.R."/>
            <person name="La Ragione R."/>
            <person name="Hildebrand F."/>
            <person name="Pallen M.J."/>
        </authorList>
    </citation>
    <scope>NUCLEOTIDE SEQUENCE</scope>
    <source>
        <strain evidence="4">USAMLcec4-12693</strain>
    </source>
</reference>
<evidence type="ECO:0000313" key="4">
    <source>
        <dbReference type="EMBL" id="HJH49583.1"/>
    </source>
</evidence>
<dbReference type="PANTHER" id="PTHR43318">
    <property type="entry name" value="UDP-N-ACETYLGLUCOSAMINE 4,6-DEHYDRATASE"/>
    <property type="match status" value="1"/>
</dbReference>
<feature type="domain" description="Polysaccharide biosynthesis protein CapD-like" evidence="3">
    <location>
        <begin position="298"/>
        <end position="581"/>
    </location>
</feature>
<dbReference type="EMBL" id="DYXE01000047">
    <property type="protein sequence ID" value="HJH49583.1"/>
    <property type="molecule type" value="Genomic_DNA"/>
</dbReference>